<dbReference type="Gene3D" id="3.40.1780.10">
    <property type="entry name" value="QueA-like"/>
    <property type="match status" value="1"/>
</dbReference>
<protein>
    <recommendedName>
        <fullName evidence="11 13">S-adenosylmethionine:tRNA ribosyltransferase-isomerase</fullName>
        <ecNumber evidence="10 13">2.4.99.17</ecNumber>
    </recommendedName>
    <alternativeName>
        <fullName evidence="12 13">Queuosine biosynthesis protein QueA</fullName>
    </alternativeName>
</protein>
<dbReference type="Pfam" id="PF02547">
    <property type="entry name" value="Queuosine_synth"/>
    <property type="match status" value="1"/>
</dbReference>
<dbReference type="STRING" id="44575.SAMN05216419_10694"/>
<dbReference type="EMBL" id="FSRO01000001">
    <property type="protein sequence ID" value="SIO27040.1"/>
    <property type="molecule type" value="Genomic_DNA"/>
</dbReference>
<dbReference type="RefSeq" id="WP_028462456.1">
    <property type="nucleotide sequence ID" value="NZ_FSRO01000001.1"/>
</dbReference>
<comment type="subunit">
    <text evidence="3 13">Monomer.</text>
</comment>
<comment type="function">
    <text evidence="13">Transfers and isomerizes the ribose moiety from AdoMet to the 7-aminomethyl group of 7-deazaguanine (preQ1-tRNA) to give epoxyqueuosine (oQ-tRNA).</text>
</comment>
<dbReference type="FunFam" id="3.40.1780.10:FF:000001">
    <property type="entry name" value="S-adenosylmethionine:tRNA ribosyltransferase-isomerase"/>
    <property type="match status" value="1"/>
</dbReference>
<dbReference type="InterPro" id="IPR036100">
    <property type="entry name" value="QueA_sf"/>
</dbReference>
<evidence type="ECO:0000256" key="6">
    <source>
        <dbReference type="ARBA" id="ARBA00022691"/>
    </source>
</evidence>
<dbReference type="InterPro" id="IPR003699">
    <property type="entry name" value="QueA"/>
</dbReference>
<keyword evidence="5 13" id="KW-0808">Transferase</keyword>
<evidence type="ECO:0000256" key="10">
    <source>
        <dbReference type="ARBA" id="ARBA00066503"/>
    </source>
</evidence>
<dbReference type="AlphaFoldDB" id="A0A1N6I4U4"/>
<dbReference type="HAMAP" id="MF_00113">
    <property type="entry name" value="QueA"/>
    <property type="match status" value="1"/>
</dbReference>
<evidence type="ECO:0000256" key="4">
    <source>
        <dbReference type="ARBA" id="ARBA00022490"/>
    </source>
</evidence>
<sequence>MKTRDFDFYLPTELIAQFPAERRTSSRMLYLDGVNDQLQDTLFTQLPDYLRAGDVLVFNDTRVIKARLLGVKSSGGKIEVMVERILDNHRIQATIRASHAPQIGSRLLLADAIHVTVMAREQTFYTLLFEHEKTVTELLEQYGTLPLPPYISRQATAADETRYQTVYAKNTGAVAAPTAGLHFDTALLTKLHEMGIIISYVTLHVGAGTFQPVRVENIADHTMHSETFHIPTETVNAIQHAKASGKRILAVGTTSLRALEASALAHNGELTAGYGDTRIFITPGFRLRIVERLLTNFHLPCSTLLMLVSAFGGIRNIQRAYQHAITNRYRFFSYGDAMLIEKKS</sequence>
<comment type="subcellular location">
    <subcellularLocation>
        <location evidence="1 13">Cytoplasm</location>
    </subcellularLocation>
</comment>
<evidence type="ECO:0000256" key="11">
    <source>
        <dbReference type="ARBA" id="ARBA00069325"/>
    </source>
</evidence>
<dbReference type="SUPFAM" id="SSF111337">
    <property type="entry name" value="QueA-like"/>
    <property type="match status" value="1"/>
</dbReference>
<evidence type="ECO:0000256" key="8">
    <source>
        <dbReference type="ARBA" id="ARBA00052751"/>
    </source>
</evidence>
<evidence type="ECO:0000313" key="15">
    <source>
        <dbReference type="Proteomes" id="UP000185062"/>
    </source>
</evidence>
<dbReference type="Gene3D" id="2.40.10.240">
    <property type="entry name" value="QueA-like"/>
    <property type="match status" value="1"/>
</dbReference>
<keyword evidence="14" id="KW-0413">Isomerase</keyword>
<dbReference type="NCBIfam" id="TIGR00113">
    <property type="entry name" value="queA"/>
    <property type="match status" value="1"/>
</dbReference>
<accession>A0A1N6I4U4</accession>
<evidence type="ECO:0000256" key="1">
    <source>
        <dbReference type="ARBA" id="ARBA00004496"/>
    </source>
</evidence>
<dbReference type="InterPro" id="IPR042118">
    <property type="entry name" value="QueA_dom1"/>
</dbReference>
<keyword evidence="4 13" id="KW-0963">Cytoplasm</keyword>
<dbReference type="NCBIfam" id="NF001140">
    <property type="entry name" value="PRK00147.1"/>
    <property type="match status" value="1"/>
</dbReference>
<dbReference type="PANTHER" id="PTHR30307:SF0">
    <property type="entry name" value="S-ADENOSYLMETHIONINE:TRNA RIBOSYLTRANSFERASE-ISOMERASE"/>
    <property type="match status" value="1"/>
</dbReference>
<organism evidence="14 15">
    <name type="scientific">Nitrosomonas cryotolerans ATCC 49181</name>
    <dbReference type="NCBI Taxonomy" id="1131553"/>
    <lineage>
        <taxon>Bacteria</taxon>
        <taxon>Pseudomonadati</taxon>
        <taxon>Pseudomonadota</taxon>
        <taxon>Betaproteobacteria</taxon>
        <taxon>Nitrosomonadales</taxon>
        <taxon>Nitrosomonadaceae</taxon>
        <taxon>Nitrosomonas</taxon>
    </lineage>
</organism>
<comment type="pathway">
    <text evidence="2 13">tRNA modification; tRNA-queuosine biosynthesis.</text>
</comment>
<dbReference type="UniPathway" id="UPA00392"/>
<keyword evidence="7 13" id="KW-0671">Queuosine biosynthesis</keyword>
<reference evidence="14 15" key="1">
    <citation type="submission" date="2016-12" db="EMBL/GenBank/DDBJ databases">
        <authorList>
            <person name="Song W.-J."/>
            <person name="Kurnit D.M."/>
        </authorList>
    </citation>
    <scope>NUCLEOTIDE SEQUENCE [LARGE SCALE GENOMIC DNA]</scope>
    <source>
        <strain evidence="14 15">ATCC 49181</strain>
    </source>
</reference>
<keyword evidence="6 13" id="KW-0949">S-adenosyl-L-methionine</keyword>
<evidence type="ECO:0000256" key="3">
    <source>
        <dbReference type="ARBA" id="ARBA00011245"/>
    </source>
</evidence>
<evidence type="ECO:0000256" key="7">
    <source>
        <dbReference type="ARBA" id="ARBA00022785"/>
    </source>
</evidence>
<keyword evidence="15" id="KW-1185">Reference proteome</keyword>
<proteinExistence type="inferred from homology"/>
<dbReference type="GO" id="GO:0051075">
    <property type="term" value="F:S-adenosylmethionine:tRNA ribosyltransferase-isomerase activity"/>
    <property type="evidence" value="ECO:0007669"/>
    <property type="project" value="UniProtKB-EC"/>
</dbReference>
<evidence type="ECO:0000256" key="13">
    <source>
        <dbReference type="HAMAP-Rule" id="MF_00113"/>
    </source>
</evidence>
<evidence type="ECO:0000313" key="14">
    <source>
        <dbReference type="EMBL" id="SIO27040.1"/>
    </source>
</evidence>
<dbReference type="EC" id="2.4.99.17" evidence="10 13"/>
<evidence type="ECO:0000256" key="12">
    <source>
        <dbReference type="ARBA" id="ARBA00076160"/>
    </source>
</evidence>
<dbReference type="InterPro" id="IPR042119">
    <property type="entry name" value="QueA_dom2"/>
</dbReference>
<dbReference type="PANTHER" id="PTHR30307">
    <property type="entry name" value="S-ADENOSYLMETHIONINE:TRNA RIBOSYLTRANSFERASE-ISOMERASE"/>
    <property type="match status" value="1"/>
</dbReference>
<comment type="similarity">
    <text evidence="9 13">Belongs to the QueA family.</text>
</comment>
<evidence type="ECO:0000256" key="9">
    <source>
        <dbReference type="ARBA" id="ARBA00061210"/>
    </source>
</evidence>
<dbReference type="Proteomes" id="UP000185062">
    <property type="component" value="Unassembled WGS sequence"/>
</dbReference>
<dbReference type="GO" id="GO:0008616">
    <property type="term" value="P:tRNA queuosine(34) biosynthetic process"/>
    <property type="evidence" value="ECO:0007669"/>
    <property type="project" value="UniProtKB-UniRule"/>
</dbReference>
<name>A0A1N6I4U4_9PROT</name>
<dbReference type="eggNOG" id="COG0809">
    <property type="taxonomic scope" value="Bacteria"/>
</dbReference>
<dbReference type="GO" id="GO:0005737">
    <property type="term" value="C:cytoplasm"/>
    <property type="evidence" value="ECO:0007669"/>
    <property type="project" value="UniProtKB-SubCell"/>
</dbReference>
<comment type="catalytic activity">
    <reaction evidence="8 13">
        <text>7-aminomethyl-7-carbaguanosine(34) in tRNA + S-adenosyl-L-methionine = epoxyqueuosine(34) in tRNA + adenine + L-methionine + 2 H(+)</text>
        <dbReference type="Rhea" id="RHEA:32155"/>
        <dbReference type="Rhea" id="RHEA-COMP:10342"/>
        <dbReference type="Rhea" id="RHEA-COMP:18582"/>
        <dbReference type="ChEBI" id="CHEBI:15378"/>
        <dbReference type="ChEBI" id="CHEBI:16708"/>
        <dbReference type="ChEBI" id="CHEBI:57844"/>
        <dbReference type="ChEBI" id="CHEBI:59789"/>
        <dbReference type="ChEBI" id="CHEBI:82833"/>
        <dbReference type="ChEBI" id="CHEBI:194443"/>
        <dbReference type="EC" id="2.4.99.17"/>
    </reaction>
</comment>
<gene>
    <name evidence="13" type="primary">queA</name>
    <name evidence="14" type="ORF">SAMN02743940_1543</name>
</gene>
<evidence type="ECO:0000256" key="5">
    <source>
        <dbReference type="ARBA" id="ARBA00022679"/>
    </source>
</evidence>
<evidence type="ECO:0000256" key="2">
    <source>
        <dbReference type="ARBA" id="ARBA00004691"/>
    </source>
</evidence>